<sequence>MHTKDLQDSLPPVGDEGTGRNARLEKQPAYTGRPLMEGMSLSLWLQTVRNNPLLNHRTTEDLPEEADVVVIGSGISGSLTALSLLQSPNPPKSVILIEARELCSGATGRNAGHCKPDSWRGFTKYKNAFGAEQALKILANEQQTWQDVVSYIRKHNVDCDLWVGKTLDVLMTKELAETAAKNFSDFELAGGDTSKIEVTTESVEAEKAVYAWDASSLHPWKLVAHINRQSLDLGLNLQTWTPVTDISGSANKWAVHTERGTVKTPIVVHATNAYAGALLPETKGAIRPCPHMCNKVLPPSTFSGSNALHNSYAVIYPEGMYTINSRSTSDGILLFGGAAPNQSKLLEYVAEDQFRRTDDSLTNFEPVTAAVRKLGTEGLEWDDPGRGSRALYDYAWSGIIARSADQVPFIGPVPQKTGQWICAGHNGHGMARIFTCAPALAKLIQGVSWKETGLPECFEVTKERLDRYYNGS</sequence>
<dbReference type="PANTHER" id="PTHR13847">
    <property type="entry name" value="SARCOSINE DEHYDROGENASE-RELATED"/>
    <property type="match status" value="1"/>
</dbReference>
<dbReference type="Gene3D" id="3.50.50.60">
    <property type="entry name" value="FAD/NAD(P)-binding domain"/>
    <property type="match status" value="1"/>
</dbReference>
<reference evidence="3 4" key="1">
    <citation type="submission" date="2024-01" db="EMBL/GenBank/DDBJ databases">
        <title>Comparative genomics of Cryptococcus and Kwoniella reveals pathogenesis evolution and contrasting modes of karyotype evolution via chromosome fusion or intercentromeric recombination.</title>
        <authorList>
            <person name="Coelho M.A."/>
            <person name="David-Palma M."/>
            <person name="Shea T."/>
            <person name="Bowers K."/>
            <person name="McGinley-Smith S."/>
            <person name="Mohammad A.W."/>
            <person name="Gnirke A."/>
            <person name="Yurkov A.M."/>
            <person name="Nowrousian M."/>
            <person name="Sun S."/>
            <person name="Cuomo C.A."/>
            <person name="Heitman J."/>
        </authorList>
    </citation>
    <scope>NUCLEOTIDE SEQUENCE [LARGE SCALE GENOMIC DNA]</scope>
    <source>
        <strain evidence="3">CBS 11374</strain>
    </source>
</reference>
<feature type="region of interest" description="Disordered" evidence="1">
    <location>
        <begin position="1"/>
        <end position="29"/>
    </location>
</feature>
<accession>A0ABZ1CRU4</accession>
<keyword evidence="4" id="KW-1185">Reference proteome</keyword>
<dbReference type="Gene3D" id="3.30.9.10">
    <property type="entry name" value="D-Amino Acid Oxidase, subunit A, domain 2"/>
    <property type="match status" value="1"/>
</dbReference>
<evidence type="ECO:0000256" key="1">
    <source>
        <dbReference type="SAM" id="MobiDB-lite"/>
    </source>
</evidence>
<dbReference type="SUPFAM" id="SSF51905">
    <property type="entry name" value="FAD/NAD(P)-binding domain"/>
    <property type="match status" value="1"/>
</dbReference>
<dbReference type="PANTHER" id="PTHR13847:SF260">
    <property type="entry name" value="FAD DEPENDENT OXIDOREDUCTASE DOMAIN-CONTAINING PROTEIN"/>
    <property type="match status" value="1"/>
</dbReference>
<dbReference type="InterPro" id="IPR006076">
    <property type="entry name" value="FAD-dep_OxRdtase"/>
</dbReference>
<dbReference type="InterPro" id="IPR036188">
    <property type="entry name" value="FAD/NAD-bd_sf"/>
</dbReference>
<name>A0ABZ1CRU4_9TREE</name>
<dbReference type="GeneID" id="87953476"/>
<evidence type="ECO:0000313" key="3">
    <source>
        <dbReference type="EMBL" id="WRT64413.1"/>
    </source>
</evidence>
<organism evidence="3 4">
    <name type="scientific">Kwoniella shivajii</name>
    <dbReference type="NCBI Taxonomy" id="564305"/>
    <lineage>
        <taxon>Eukaryota</taxon>
        <taxon>Fungi</taxon>
        <taxon>Dikarya</taxon>
        <taxon>Basidiomycota</taxon>
        <taxon>Agaricomycotina</taxon>
        <taxon>Tremellomycetes</taxon>
        <taxon>Tremellales</taxon>
        <taxon>Cryptococcaceae</taxon>
        <taxon>Kwoniella</taxon>
    </lineage>
</organism>
<dbReference type="Pfam" id="PF01266">
    <property type="entry name" value="DAO"/>
    <property type="match status" value="1"/>
</dbReference>
<dbReference type="Proteomes" id="UP001329825">
    <property type="component" value="Chromosome 1"/>
</dbReference>
<dbReference type="RefSeq" id="XP_062789153.1">
    <property type="nucleotide sequence ID" value="XM_062933102.1"/>
</dbReference>
<dbReference type="EMBL" id="CP141881">
    <property type="protein sequence ID" value="WRT64413.1"/>
    <property type="molecule type" value="Genomic_DNA"/>
</dbReference>
<evidence type="ECO:0000259" key="2">
    <source>
        <dbReference type="Pfam" id="PF01266"/>
    </source>
</evidence>
<proteinExistence type="predicted"/>
<protein>
    <recommendedName>
        <fullName evidence="2">FAD dependent oxidoreductase domain-containing protein</fullName>
    </recommendedName>
</protein>
<evidence type="ECO:0000313" key="4">
    <source>
        <dbReference type="Proteomes" id="UP001329825"/>
    </source>
</evidence>
<feature type="domain" description="FAD dependent oxidoreductase" evidence="2">
    <location>
        <begin position="67"/>
        <end position="442"/>
    </location>
</feature>
<gene>
    <name evidence="3" type="ORF">IL334_001345</name>
</gene>